<sequence>PSEITKNSLEKILPQLKCHFTWNLFNEESVSYDLEDRVCNQIEFLNTEFKATMYNLLAYIKHLDSQNEAALKCLQQAEELIQQEHADQAEIRSLVTWGNYAWLYYHMGRFLEAQEYVDKVKQACEKFSNPYSIECPELDGEEGWTRLKCGGKHNERAKVCFEKALEEKPNNPEFASGLAIAMYYLDEKPQKHSSVDTLKQAIELSPASHYIKVLLALKLQMMNREAEGEPLVEEVLEKAPSQTDVLRTAGKFYKRKGDIDKAIELFLRALESMPNNGHLYHQIGTCYRKKINQMQNTEYVTNGNREKIEELTEYAINYFKKALENKISHPFAYTNLAELLARRGQYREAEECYQTACSKEFPDAEKQQLRQWYGSFQKYYMKSDDTAVQHYLEGLQISKTLAEKEKMKCQIQNTAENQL</sequence>
<dbReference type="PROSITE" id="PS50005">
    <property type="entry name" value="TPR"/>
    <property type="match status" value="1"/>
</dbReference>
<dbReference type="GO" id="GO:0140374">
    <property type="term" value="P:antiviral innate immune response"/>
    <property type="evidence" value="ECO:0007669"/>
    <property type="project" value="Ensembl"/>
</dbReference>
<reference evidence="8" key="3">
    <citation type="submission" date="2025-09" db="UniProtKB">
        <authorList>
            <consortium name="Ensembl"/>
        </authorList>
    </citation>
    <scope>IDENTIFICATION</scope>
    <source>
        <strain evidence="8">Isolate ISIS603380</strain>
    </source>
</reference>
<evidence type="ECO:0000256" key="4">
    <source>
        <dbReference type="ARBA" id="ARBA00022859"/>
    </source>
</evidence>
<keyword evidence="4" id="KW-0391">Immunity</keyword>
<dbReference type="GO" id="GO:0008285">
    <property type="term" value="P:negative regulation of cell population proliferation"/>
    <property type="evidence" value="ECO:0007669"/>
    <property type="project" value="Ensembl"/>
</dbReference>
<dbReference type="eggNOG" id="KOG1124">
    <property type="taxonomic scope" value="Eukaryota"/>
</dbReference>
<evidence type="ECO:0000256" key="1">
    <source>
        <dbReference type="ARBA" id="ARBA00022588"/>
    </source>
</evidence>
<dbReference type="Gene3D" id="1.25.40.10">
    <property type="entry name" value="Tetratricopeptide repeat domain"/>
    <property type="match status" value="3"/>
</dbReference>
<comment type="similarity">
    <text evidence="6">Belongs to the IFIT family.</text>
</comment>
<feature type="repeat" description="TPR" evidence="7">
    <location>
        <begin position="243"/>
        <end position="276"/>
    </location>
</feature>
<dbReference type="InterPro" id="IPR011990">
    <property type="entry name" value="TPR-like_helical_dom_sf"/>
</dbReference>
<dbReference type="InParanoid" id="G3TP13"/>
<keyword evidence="1" id="KW-0399">Innate immunity</keyword>
<dbReference type="STRING" id="9785.ENSLAFP00000017069"/>
<organism evidence="8 9">
    <name type="scientific">Loxodonta africana</name>
    <name type="common">African elephant</name>
    <dbReference type="NCBI Taxonomy" id="9785"/>
    <lineage>
        <taxon>Eukaryota</taxon>
        <taxon>Metazoa</taxon>
        <taxon>Chordata</taxon>
        <taxon>Craniata</taxon>
        <taxon>Vertebrata</taxon>
        <taxon>Euteleostomi</taxon>
        <taxon>Mammalia</taxon>
        <taxon>Eutheria</taxon>
        <taxon>Afrotheria</taxon>
        <taxon>Proboscidea</taxon>
        <taxon>Elephantidae</taxon>
        <taxon>Loxodonta</taxon>
    </lineage>
</organism>
<dbReference type="SUPFAM" id="SSF48452">
    <property type="entry name" value="TPR-like"/>
    <property type="match status" value="2"/>
</dbReference>
<name>G3TP13_LOXAF</name>
<evidence type="ECO:0000256" key="7">
    <source>
        <dbReference type="PROSITE-ProRule" id="PRU00339"/>
    </source>
</evidence>
<dbReference type="PANTHER" id="PTHR10271:SF3">
    <property type="entry name" value="INTERFERON-INDUCED PROTEIN WITH TETRATRICOPEPTIDE REPEATS 3"/>
    <property type="match status" value="1"/>
</dbReference>
<keyword evidence="3 7" id="KW-0802">TPR repeat</keyword>
<dbReference type="HOGENOM" id="CLU_043482_0_0_1"/>
<reference evidence="8" key="2">
    <citation type="submission" date="2025-08" db="UniProtKB">
        <authorList>
            <consortium name="Ensembl"/>
        </authorList>
    </citation>
    <scope>IDENTIFICATION</scope>
    <source>
        <strain evidence="8">Isolate ISIS603380</strain>
    </source>
</reference>
<dbReference type="GO" id="GO:0005829">
    <property type="term" value="C:cytosol"/>
    <property type="evidence" value="ECO:0007669"/>
    <property type="project" value="Ensembl"/>
</dbReference>
<dbReference type="InterPro" id="IPR019734">
    <property type="entry name" value="TPR_rpt"/>
</dbReference>
<dbReference type="FunFam" id="1.25.40.10:FF:000036">
    <property type="entry name" value="interferon-induced protein with tetratricopeptide repeats 5"/>
    <property type="match status" value="1"/>
</dbReference>
<dbReference type="PANTHER" id="PTHR10271">
    <property type="entry name" value="INTERFERON-INDUCED PROTEIN WITH TETRATRICOPEPTIDE REPEATS"/>
    <property type="match status" value="1"/>
</dbReference>
<proteinExistence type="inferred from homology"/>
<evidence type="ECO:0000256" key="5">
    <source>
        <dbReference type="ARBA" id="ARBA00023118"/>
    </source>
</evidence>
<reference evidence="8 9" key="1">
    <citation type="submission" date="2009-06" db="EMBL/GenBank/DDBJ databases">
        <title>The Genome Sequence of Loxodonta africana (African elephant).</title>
        <authorList>
            <person name="Di Palma F."/>
            <person name="Heiman D."/>
            <person name="Young S."/>
            <person name="Johnson J."/>
            <person name="Lander E.S."/>
            <person name="Lindblad-Toh K."/>
        </authorList>
    </citation>
    <scope>NUCLEOTIDE SEQUENCE [LARGE SCALE GENOMIC DNA]</scope>
    <source>
        <strain evidence="8 9">Isolate ISIS603380</strain>
    </source>
</reference>
<dbReference type="InterPro" id="IPR013105">
    <property type="entry name" value="TPR_2"/>
</dbReference>
<dbReference type="GO" id="GO:0043066">
    <property type="term" value="P:negative regulation of apoptotic process"/>
    <property type="evidence" value="ECO:0007669"/>
    <property type="project" value="Ensembl"/>
</dbReference>
<dbReference type="Ensembl" id="ENSLAFT00000008209.3">
    <property type="protein sequence ID" value="ENSLAFP00000017069.2"/>
    <property type="gene ID" value="ENSLAFG00000008209.3"/>
</dbReference>
<keyword evidence="2" id="KW-0677">Repeat</keyword>
<dbReference type="Proteomes" id="UP000007646">
    <property type="component" value="Unassembled WGS sequence"/>
</dbReference>
<keyword evidence="5" id="KW-0051">Antiviral defense</keyword>
<protein>
    <submittedName>
        <fullName evidence="8">Interferon induced protein with tetratricopeptide repeats 3</fullName>
    </submittedName>
</protein>
<dbReference type="Pfam" id="PF13181">
    <property type="entry name" value="TPR_8"/>
    <property type="match status" value="1"/>
</dbReference>
<evidence type="ECO:0000313" key="8">
    <source>
        <dbReference type="Ensembl" id="ENSLAFP00000017069.2"/>
    </source>
</evidence>
<dbReference type="GO" id="GO:0005739">
    <property type="term" value="C:mitochondrion"/>
    <property type="evidence" value="ECO:0007669"/>
    <property type="project" value="Ensembl"/>
</dbReference>
<dbReference type="AlphaFoldDB" id="G3TP13"/>
<evidence type="ECO:0000256" key="3">
    <source>
        <dbReference type="ARBA" id="ARBA00022803"/>
    </source>
</evidence>
<dbReference type="Pfam" id="PF07719">
    <property type="entry name" value="TPR_2"/>
    <property type="match status" value="1"/>
</dbReference>
<gene>
    <name evidence="8" type="primary">IFIT3</name>
</gene>
<dbReference type="SMART" id="SM00028">
    <property type="entry name" value="TPR"/>
    <property type="match status" value="4"/>
</dbReference>
<accession>G3TP13</accession>
<keyword evidence="9" id="KW-1185">Reference proteome</keyword>
<dbReference type="FunCoup" id="G3TP13">
    <property type="interactions" value="142"/>
</dbReference>
<evidence type="ECO:0000256" key="6">
    <source>
        <dbReference type="ARBA" id="ARBA00038336"/>
    </source>
</evidence>
<dbReference type="GeneTree" id="ENSGT00950000182946"/>
<evidence type="ECO:0000256" key="2">
    <source>
        <dbReference type="ARBA" id="ARBA00022737"/>
    </source>
</evidence>
<dbReference type="OMA" id="YLCHQIG"/>
<evidence type="ECO:0000313" key="9">
    <source>
        <dbReference type="Proteomes" id="UP000007646"/>
    </source>
</evidence>
<dbReference type="GO" id="GO:0042802">
    <property type="term" value="F:identical protein binding"/>
    <property type="evidence" value="ECO:0007669"/>
    <property type="project" value="Ensembl"/>
</dbReference>